<reference evidence="3" key="1">
    <citation type="submission" date="2022-11" db="UniProtKB">
        <authorList>
            <consortium name="WormBaseParasite"/>
        </authorList>
    </citation>
    <scope>IDENTIFICATION</scope>
</reference>
<organism evidence="2 3">
    <name type="scientific">Acrobeloides nanus</name>
    <dbReference type="NCBI Taxonomy" id="290746"/>
    <lineage>
        <taxon>Eukaryota</taxon>
        <taxon>Metazoa</taxon>
        <taxon>Ecdysozoa</taxon>
        <taxon>Nematoda</taxon>
        <taxon>Chromadorea</taxon>
        <taxon>Rhabditida</taxon>
        <taxon>Tylenchina</taxon>
        <taxon>Cephalobomorpha</taxon>
        <taxon>Cephaloboidea</taxon>
        <taxon>Cephalobidae</taxon>
        <taxon>Acrobeloides</taxon>
    </lineage>
</organism>
<feature type="transmembrane region" description="Helical" evidence="1">
    <location>
        <begin position="84"/>
        <end position="107"/>
    </location>
</feature>
<keyword evidence="2" id="KW-1185">Reference proteome</keyword>
<evidence type="ECO:0000313" key="2">
    <source>
        <dbReference type="Proteomes" id="UP000887540"/>
    </source>
</evidence>
<proteinExistence type="predicted"/>
<evidence type="ECO:0000256" key="1">
    <source>
        <dbReference type="SAM" id="Phobius"/>
    </source>
</evidence>
<keyword evidence="1" id="KW-1133">Transmembrane helix</keyword>
<dbReference type="AlphaFoldDB" id="A0A914BYJ2"/>
<sequence length="189" mass="21399">MDFKSYFNKEVDSLIKQKCDSLCNEEDYYLAKWCKIGCHRGGEYLSETIFNKIYTEKESACAAYMQESSMMTNIGLLSNIPIPYLLLISAFVLFCGAVVGKLSCLCFKYYKKPNMASVQHEPFLQHLQPVLQQLQSVLQQVQPFSAPQVDGILNQLNNTPITTNSIPVQAKIPIGDQNLPFTAPHGYKW</sequence>
<keyword evidence="1" id="KW-0812">Transmembrane</keyword>
<name>A0A914BYJ2_9BILA</name>
<dbReference type="WBParaSite" id="ACRNAN_Path_130.g453.t1">
    <property type="protein sequence ID" value="ACRNAN_Path_130.g453.t1"/>
    <property type="gene ID" value="ACRNAN_Path_130.g453"/>
</dbReference>
<accession>A0A914BYJ2</accession>
<dbReference type="Proteomes" id="UP000887540">
    <property type="component" value="Unplaced"/>
</dbReference>
<protein>
    <submittedName>
        <fullName evidence="3">PIR Superfamily Protein</fullName>
    </submittedName>
</protein>
<keyword evidence="1" id="KW-0472">Membrane</keyword>
<evidence type="ECO:0000313" key="3">
    <source>
        <dbReference type="WBParaSite" id="ACRNAN_Path_130.g453.t1"/>
    </source>
</evidence>